<feature type="transmembrane region" description="Helical" evidence="6">
    <location>
        <begin position="43"/>
        <end position="59"/>
    </location>
</feature>
<evidence type="ECO:0000256" key="1">
    <source>
        <dbReference type="ARBA" id="ARBA00004651"/>
    </source>
</evidence>
<gene>
    <name evidence="7" type="ordered locus">Lbys_2453</name>
</gene>
<feature type="transmembrane region" description="Helical" evidence="6">
    <location>
        <begin position="376"/>
        <end position="396"/>
    </location>
</feature>
<dbReference type="HOGENOM" id="CLU_040798_1_0_10"/>
<feature type="transmembrane region" description="Helical" evidence="6">
    <location>
        <begin position="126"/>
        <end position="147"/>
    </location>
</feature>
<evidence type="ECO:0000313" key="8">
    <source>
        <dbReference type="Proteomes" id="UP000007435"/>
    </source>
</evidence>
<feature type="transmembrane region" description="Helical" evidence="6">
    <location>
        <begin position="187"/>
        <end position="204"/>
    </location>
</feature>
<dbReference type="KEGG" id="lby:Lbys_2453"/>
<feature type="transmembrane region" description="Helical" evidence="6">
    <location>
        <begin position="225"/>
        <end position="244"/>
    </location>
</feature>
<dbReference type="AlphaFoldDB" id="E4RXQ4"/>
<name>E4RXQ4_LEAB4</name>
<feature type="transmembrane region" description="Helical" evidence="6">
    <location>
        <begin position="12"/>
        <end position="31"/>
    </location>
</feature>
<dbReference type="Proteomes" id="UP000007435">
    <property type="component" value="Chromosome"/>
</dbReference>
<dbReference type="GO" id="GO:0005886">
    <property type="term" value="C:plasma membrane"/>
    <property type="evidence" value="ECO:0007669"/>
    <property type="project" value="UniProtKB-SubCell"/>
</dbReference>
<dbReference type="PANTHER" id="PTHR30250:SF26">
    <property type="entry name" value="PSMA PROTEIN"/>
    <property type="match status" value="1"/>
</dbReference>
<dbReference type="EMBL" id="CP002305">
    <property type="protein sequence ID" value="ADQ18118.1"/>
    <property type="molecule type" value="Genomic_DNA"/>
</dbReference>
<accession>E4RXQ4</accession>
<keyword evidence="2" id="KW-1003">Cell membrane</keyword>
<evidence type="ECO:0000256" key="3">
    <source>
        <dbReference type="ARBA" id="ARBA00022692"/>
    </source>
</evidence>
<keyword evidence="8" id="KW-1185">Reference proteome</keyword>
<comment type="subcellular location">
    <subcellularLocation>
        <location evidence="1">Cell membrane</location>
        <topology evidence="1">Multi-pass membrane protein</topology>
    </subcellularLocation>
</comment>
<feature type="transmembrane region" description="Helical" evidence="6">
    <location>
        <begin position="95"/>
        <end position="114"/>
    </location>
</feature>
<sequence>MVTGDRGRIAKNTFLLFFRMFFISLISLYTSRLTLNILGISDYGIYSLVGGVVLLLSFLNSSMTATIQRFYNIEIAKNNDLNFLKLFHTSRSVQLFLAIFVFIILQLLGNWLIYSKLKIPESRIEAAYWSYQLAIISFVLSMSNVPYRALIIANEKMGIFAVISILEVSLKLAAIVCLSIVPGDKLITYSSLILLTTVLVNASFKRYCIKKYSFSKGRYRIESEYFSALINFSFWSLLSNISVVLRNQGISILLNFFYGVIVNAAHAITLQVSGILNSFISNFTQAANPQIVKLYAQGDLEEMKDLVLFSSRISFLLILLIGLPFYIYIELFLNLWLSDVPPYVEIFTKLVIVQIFVEAFSSVQSTAQAATGKIKLYHLVLSGIGLLNIPVAYFFLSNKSEPQVVFMVSIFLSGIISVARLFFLKNSIHLSIKEYLTKVIVRCIVIAIICVGACNLIKSNFQSSVVASGIGYIISTICTLVVCFLLGLNRLERSSVYDRIKKAVK</sequence>
<feature type="transmembrane region" description="Helical" evidence="6">
    <location>
        <begin position="435"/>
        <end position="458"/>
    </location>
</feature>
<reference key="1">
    <citation type="submission" date="2010-11" db="EMBL/GenBank/DDBJ databases">
        <title>The complete genome of Leadbetterella byssophila DSM 17132.</title>
        <authorList>
            <consortium name="US DOE Joint Genome Institute (JGI-PGF)"/>
            <person name="Lucas S."/>
            <person name="Copeland A."/>
            <person name="Lapidus A."/>
            <person name="Glavina del Rio T."/>
            <person name="Dalin E."/>
            <person name="Tice H."/>
            <person name="Bruce D."/>
            <person name="Goodwin L."/>
            <person name="Pitluck S."/>
            <person name="Kyrpides N."/>
            <person name="Mavromatis K."/>
            <person name="Ivanova N."/>
            <person name="Teshima H."/>
            <person name="Brettin T."/>
            <person name="Detter J.C."/>
            <person name="Han C."/>
            <person name="Tapia R."/>
            <person name="Land M."/>
            <person name="Hauser L."/>
            <person name="Markowitz V."/>
            <person name="Cheng J.-F."/>
            <person name="Hugenholtz P."/>
            <person name="Woyke T."/>
            <person name="Wu D."/>
            <person name="Tindall B."/>
            <person name="Pomrenke H.G."/>
            <person name="Brambilla E."/>
            <person name="Klenk H.-P."/>
            <person name="Eisen J.A."/>
        </authorList>
    </citation>
    <scope>NUCLEOTIDE SEQUENCE [LARGE SCALE GENOMIC DNA]</scope>
    <source>
        <strain>DSM 17132</strain>
    </source>
</reference>
<dbReference type="InterPro" id="IPR050833">
    <property type="entry name" value="Poly_Biosynth_Transport"/>
</dbReference>
<organism evidence="7 8">
    <name type="scientific">Leadbetterella byssophila (strain DSM 17132 / JCM 16389 / KACC 11308 / NBRC 106382 / 4M15)</name>
    <dbReference type="NCBI Taxonomy" id="649349"/>
    <lineage>
        <taxon>Bacteria</taxon>
        <taxon>Pseudomonadati</taxon>
        <taxon>Bacteroidota</taxon>
        <taxon>Cytophagia</taxon>
        <taxon>Cytophagales</taxon>
        <taxon>Leadbetterellaceae</taxon>
        <taxon>Leadbetterella</taxon>
    </lineage>
</organism>
<protein>
    <submittedName>
        <fullName evidence="7">Multi antimicrobial extrusion protein MatE</fullName>
    </submittedName>
</protein>
<feature type="transmembrane region" description="Helical" evidence="6">
    <location>
        <begin position="159"/>
        <end position="181"/>
    </location>
</feature>
<feature type="transmembrane region" description="Helical" evidence="6">
    <location>
        <begin position="470"/>
        <end position="491"/>
    </location>
</feature>
<dbReference type="PANTHER" id="PTHR30250">
    <property type="entry name" value="PST FAMILY PREDICTED COLANIC ACID TRANSPORTER"/>
    <property type="match status" value="1"/>
</dbReference>
<evidence type="ECO:0000256" key="2">
    <source>
        <dbReference type="ARBA" id="ARBA00022475"/>
    </source>
</evidence>
<feature type="transmembrane region" description="Helical" evidence="6">
    <location>
        <begin position="256"/>
        <end position="276"/>
    </location>
</feature>
<dbReference type="OrthoDB" id="5365632at2"/>
<keyword evidence="5 6" id="KW-0472">Membrane</keyword>
<evidence type="ECO:0000313" key="7">
    <source>
        <dbReference type="EMBL" id="ADQ18118.1"/>
    </source>
</evidence>
<reference evidence="7 8" key="2">
    <citation type="journal article" date="2011" name="Stand. Genomic Sci.">
        <title>Complete genome sequence of Leadbetterella byssophila type strain (4M15).</title>
        <authorList>
            <person name="Abt B."/>
            <person name="Teshima H."/>
            <person name="Lucas S."/>
            <person name="Lapidus A."/>
            <person name="Del Rio T.G."/>
            <person name="Nolan M."/>
            <person name="Tice H."/>
            <person name="Cheng J.F."/>
            <person name="Pitluck S."/>
            <person name="Liolios K."/>
            <person name="Pagani I."/>
            <person name="Ivanova N."/>
            <person name="Mavromatis K."/>
            <person name="Pati A."/>
            <person name="Tapia R."/>
            <person name="Han C."/>
            <person name="Goodwin L."/>
            <person name="Chen A."/>
            <person name="Palaniappan K."/>
            <person name="Land M."/>
            <person name="Hauser L."/>
            <person name="Chang Y.J."/>
            <person name="Jeffries C.D."/>
            <person name="Rohde M."/>
            <person name="Goker M."/>
            <person name="Tindall B.J."/>
            <person name="Detter J.C."/>
            <person name="Woyke T."/>
            <person name="Bristow J."/>
            <person name="Eisen J.A."/>
            <person name="Markowitz V."/>
            <person name="Hugenholtz P."/>
            <person name="Klenk H.P."/>
            <person name="Kyrpides N.C."/>
        </authorList>
    </citation>
    <scope>NUCLEOTIDE SEQUENCE [LARGE SCALE GENOMIC DNA]</scope>
    <source>
        <strain evidence="8">DSM 17132 / JCM 16389 / KACC 11308 / NBRC 106382 / 4M15</strain>
    </source>
</reference>
<evidence type="ECO:0000256" key="5">
    <source>
        <dbReference type="ARBA" id="ARBA00023136"/>
    </source>
</evidence>
<feature type="transmembrane region" description="Helical" evidence="6">
    <location>
        <begin position="313"/>
        <end position="337"/>
    </location>
</feature>
<keyword evidence="3 6" id="KW-0812">Transmembrane</keyword>
<dbReference type="eggNOG" id="COG2244">
    <property type="taxonomic scope" value="Bacteria"/>
</dbReference>
<keyword evidence="4 6" id="KW-1133">Transmembrane helix</keyword>
<feature type="transmembrane region" description="Helical" evidence="6">
    <location>
        <begin position="402"/>
        <end position="423"/>
    </location>
</feature>
<evidence type="ECO:0000256" key="4">
    <source>
        <dbReference type="ARBA" id="ARBA00022989"/>
    </source>
</evidence>
<proteinExistence type="predicted"/>
<dbReference type="STRING" id="649349.Lbys_2453"/>
<evidence type="ECO:0000256" key="6">
    <source>
        <dbReference type="SAM" id="Phobius"/>
    </source>
</evidence>
<feature type="transmembrane region" description="Helical" evidence="6">
    <location>
        <begin position="343"/>
        <end position="364"/>
    </location>
</feature>